<dbReference type="AlphaFoldDB" id="A0A1L3F116"/>
<evidence type="ECO:0000313" key="3">
    <source>
        <dbReference type="Proteomes" id="UP000181962"/>
    </source>
</evidence>
<gene>
    <name evidence="2" type="ORF">BKD09_01425</name>
</gene>
<evidence type="ECO:0000256" key="1">
    <source>
        <dbReference type="SAM" id="MobiDB-lite"/>
    </source>
</evidence>
<name>A0A1L3F116_BRAJP</name>
<organism evidence="2 3">
    <name type="scientific">Bradyrhizobium japonicum</name>
    <dbReference type="NCBI Taxonomy" id="375"/>
    <lineage>
        <taxon>Bacteria</taxon>
        <taxon>Pseudomonadati</taxon>
        <taxon>Pseudomonadota</taxon>
        <taxon>Alphaproteobacteria</taxon>
        <taxon>Hyphomicrobiales</taxon>
        <taxon>Nitrobacteraceae</taxon>
        <taxon>Bradyrhizobium</taxon>
    </lineage>
</organism>
<proteinExistence type="predicted"/>
<dbReference type="Proteomes" id="UP000181962">
    <property type="component" value="Chromosome"/>
</dbReference>
<dbReference type="EMBL" id="CP017637">
    <property type="protein sequence ID" value="APG06977.1"/>
    <property type="molecule type" value="Genomic_DNA"/>
</dbReference>
<protein>
    <submittedName>
        <fullName evidence="2">Uncharacterized protein</fullName>
    </submittedName>
</protein>
<evidence type="ECO:0000313" key="2">
    <source>
        <dbReference type="EMBL" id="APG06977.1"/>
    </source>
</evidence>
<sequence>MTRNSRKQSRQVAKSPAGQGGAKTNDITINKIASDSTGSVKQQQASQLTRRYGLGSRMALIIAPFVFGEAN</sequence>
<accession>A0A1L3F116</accession>
<feature type="region of interest" description="Disordered" evidence="1">
    <location>
        <begin position="1"/>
        <end position="26"/>
    </location>
</feature>
<reference evidence="2 3" key="1">
    <citation type="submission" date="2016-11" db="EMBL/GenBank/DDBJ databases">
        <title>Complete Genome Sequence of Bradyrhizobium sp. strain J5, an isolated from soybean nodule in Hokkaido.</title>
        <authorList>
            <person name="Kanehara K."/>
        </authorList>
    </citation>
    <scope>NUCLEOTIDE SEQUENCE [LARGE SCALE GENOMIC DNA]</scope>
    <source>
        <strain evidence="2 3">J5</strain>
    </source>
</reference>